<dbReference type="Proteomes" id="UP000199344">
    <property type="component" value="Unassembled WGS sequence"/>
</dbReference>
<dbReference type="PANTHER" id="PTHR32309:SF31">
    <property type="entry name" value="CAPSULAR EXOPOLYSACCHARIDE FAMILY"/>
    <property type="match status" value="1"/>
</dbReference>
<evidence type="ECO:0000256" key="3">
    <source>
        <dbReference type="ARBA" id="ARBA00022692"/>
    </source>
</evidence>
<protein>
    <submittedName>
        <fullName evidence="9">Chain length determinant protein</fullName>
    </submittedName>
</protein>
<feature type="coiled-coil region" evidence="6">
    <location>
        <begin position="181"/>
        <end position="251"/>
    </location>
</feature>
<evidence type="ECO:0000256" key="2">
    <source>
        <dbReference type="ARBA" id="ARBA00022475"/>
    </source>
</evidence>
<evidence type="ECO:0000256" key="5">
    <source>
        <dbReference type="ARBA" id="ARBA00023136"/>
    </source>
</evidence>
<keyword evidence="2" id="KW-1003">Cell membrane</keyword>
<sequence length="336" mass="37386">MHKPPSSFTFGDVFRALWRNLILIILLSVLGGAGAYYVANSLPETYSATARLISDAGRSGLITVDDQIADETGDATATSTMVETIGTNVVLNHALEQLSPEEMAMLEEAAYPPDQPREEELSEEEHRKGLLRHVSQNFDASNSGRSFVVNIQFNSENPELAAVMANAVAQGYLQYRLEMRNEVYEEMLNNLQSQITELTNGLETAEQTAQTMRERLRLLSQRSDVWAEGRQDEAIAENAELYSRQREAEREVAATAVVYEQLLLEHRQIQSRMGEPEIYVQLFSPAVVPTRPSGFNVKPVILALGVMAGFLLGLSIGMIRANRQRRRAADAAEVTR</sequence>
<gene>
    <name evidence="9" type="ORF">SAMN05421538_10534</name>
</gene>
<feature type="transmembrane region" description="Helical" evidence="7">
    <location>
        <begin position="300"/>
        <end position="319"/>
    </location>
</feature>
<keyword evidence="5 7" id="KW-0472">Membrane</keyword>
<organism evidence="9 10">
    <name type="scientific">Paracoccus isoporae</name>
    <dbReference type="NCBI Taxonomy" id="591205"/>
    <lineage>
        <taxon>Bacteria</taxon>
        <taxon>Pseudomonadati</taxon>
        <taxon>Pseudomonadota</taxon>
        <taxon>Alphaproteobacteria</taxon>
        <taxon>Rhodobacterales</taxon>
        <taxon>Paracoccaceae</taxon>
        <taxon>Paracoccus</taxon>
    </lineage>
</organism>
<proteinExistence type="predicted"/>
<evidence type="ECO:0000256" key="6">
    <source>
        <dbReference type="SAM" id="Coils"/>
    </source>
</evidence>
<dbReference type="InterPro" id="IPR050445">
    <property type="entry name" value="Bact_polysacc_biosynth/exp"/>
</dbReference>
<feature type="domain" description="Polysaccharide chain length determinant N-terminal" evidence="8">
    <location>
        <begin position="8"/>
        <end position="97"/>
    </location>
</feature>
<comment type="subcellular location">
    <subcellularLocation>
        <location evidence="1">Cell membrane</location>
        <topology evidence="1">Multi-pass membrane protein</topology>
    </subcellularLocation>
</comment>
<dbReference type="EMBL" id="FNAH01000005">
    <property type="protein sequence ID" value="SDE24115.1"/>
    <property type="molecule type" value="Genomic_DNA"/>
</dbReference>
<accession>A0A1G7BD00</accession>
<dbReference type="STRING" id="591205.SAMN05421538_10534"/>
<keyword evidence="4 7" id="KW-1133">Transmembrane helix</keyword>
<evidence type="ECO:0000259" key="8">
    <source>
        <dbReference type="Pfam" id="PF02706"/>
    </source>
</evidence>
<evidence type="ECO:0000256" key="4">
    <source>
        <dbReference type="ARBA" id="ARBA00022989"/>
    </source>
</evidence>
<keyword evidence="10" id="KW-1185">Reference proteome</keyword>
<dbReference type="InterPro" id="IPR003856">
    <property type="entry name" value="LPS_length_determ_N"/>
</dbReference>
<evidence type="ECO:0000256" key="7">
    <source>
        <dbReference type="SAM" id="Phobius"/>
    </source>
</evidence>
<feature type="transmembrane region" description="Helical" evidence="7">
    <location>
        <begin position="21"/>
        <end position="39"/>
    </location>
</feature>
<name>A0A1G7BD00_9RHOB</name>
<dbReference type="Pfam" id="PF02706">
    <property type="entry name" value="Wzz"/>
    <property type="match status" value="1"/>
</dbReference>
<evidence type="ECO:0000313" key="10">
    <source>
        <dbReference type="Proteomes" id="UP000199344"/>
    </source>
</evidence>
<dbReference type="GO" id="GO:0005886">
    <property type="term" value="C:plasma membrane"/>
    <property type="evidence" value="ECO:0007669"/>
    <property type="project" value="UniProtKB-SubCell"/>
</dbReference>
<reference evidence="9 10" key="1">
    <citation type="submission" date="2016-10" db="EMBL/GenBank/DDBJ databases">
        <authorList>
            <person name="de Groot N.N."/>
        </authorList>
    </citation>
    <scope>NUCLEOTIDE SEQUENCE [LARGE SCALE GENOMIC DNA]</scope>
    <source>
        <strain evidence="9 10">DSM 22220</strain>
    </source>
</reference>
<evidence type="ECO:0000313" key="9">
    <source>
        <dbReference type="EMBL" id="SDE24115.1"/>
    </source>
</evidence>
<keyword evidence="3 7" id="KW-0812">Transmembrane</keyword>
<dbReference type="RefSeq" id="WP_176805023.1">
    <property type="nucleotide sequence ID" value="NZ_FNAH01000005.1"/>
</dbReference>
<dbReference type="PANTHER" id="PTHR32309">
    <property type="entry name" value="TYROSINE-PROTEIN KINASE"/>
    <property type="match status" value="1"/>
</dbReference>
<keyword evidence="6" id="KW-0175">Coiled coil</keyword>
<dbReference type="AlphaFoldDB" id="A0A1G7BD00"/>
<evidence type="ECO:0000256" key="1">
    <source>
        <dbReference type="ARBA" id="ARBA00004651"/>
    </source>
</evidence>